<dbReference type="InterPro" id="IPR001173">
    <property type="entry name" value="Glyco_trans_2-like"/>
</dbReference>
<evidence type="ECO:0000313" key="5">
    <source>
        <dbReference type="Proteomes" id="UP000002939"/>
    </source>
</evidence>
<gene>
    <name evidence="4" type="ORF">HMPREF0446_00575</name>
</gene>
<dbReference type="OrthoDB" id="8773442at2"/>
<dbReference type="AlphaFoldDB" id="D0BKU0"/>
<name>D0BKU0_9LACT</name>
<dbReference type="SUPFAM" id="SSF53448">
    <property type="entry name" value="Nucleotide-diphospho-sugar transferases"/>
    <property type="match status" value="1"/>
</dbReference>
<dbReference type="EMBL" id="ACRF02000013">
    <property type="protein sequence ID" value="EEW93693.1"/>
    <property type="molecule type" value="Genomic_DNA"/>
</dbReference>
<dbReference type="CDD" id="cd00761">
    <property type="entry name" value="Glyco_tranf_GTA_type"/>
    <property type="match status" value="1"/>
</dbReference>
<dbReference type="PANTHER" id="PTHR22916">
    <property type="entry name" value="GLYCOSYLTRANSFERASE"/>
    <property type="match status" value="1"/>
</dbReference>
<organism evidence="4 5">
    <name type="scientific">Granulicatella elegans ATCC 700633</name>
    <dbReference type="NCBI Taxonomy" id="626369"/>
    <lineage>
        <taxon>Bacteria</taxon>
        <taxon>Bacillati</taxon>
        <taxon>Bacillota</taxon>
        <taxon>Bacilli</taxon>
        <taxon>Lactobacillales</taxon>
        <taxon>Carnobacteriaceae</taxon>
        <taxon>Granulicatella</taxon>
    </lineage>
</organism>
<keyword evidence="5" id="KW-1185">Reference proteome</keyword>
<evidence type="ECO:0000313" key="4">
    <source>
        <dbReference type="EMBL" id="EEW93693.1"/>
    </source>
</evidence>
<dbReference type="InterPro" id="IPR029044">
    <property type="entry name" value="Nucleotide-diphossugar_trans"/>
</dbReference>
<evidence type="ECO:0000256" key="1">
    <source>
        <dbReference type="ARBA" id="ARBA00022676"/>
    </source>
</evidence>
<keyword evidence="1" id="KW-0328">Glycosyltransferase</keyword>
<dbReference type="eggNOG" id="COG1215">
    <property type="taxonomic scope" value="Bacteria"/>
</dbReference>
<dbReference type="Gene3D" id="3.90.550.10">
    <property type="entry name" value="Spore Coat Polysaccharide Biosynthesis Protein SpsA, Chain A"/>
    <property type="match status" value="1"/>
</dbReference>
<dbReference type="Proteomes" id="UP000002939">
    <property type="component" value="Unassembled WGS sequence"/>
</dbReference>
<evidence type="ECO:0000259" key="3">
    <source>
        <dbReference type="Pfam" id="PF00535"/>
    </source>
</evidence>
<comment type="caution">
    <text evidence="4">The sequence shown here is derived from an EMBL/GenBank/DDBJ whole genome shotgun (WGS) entry which is preliminary data.</text>
</comment>
<keyword evidence="2" id="KW-0808">Transferase</keyword>
<dbReference type="GO" id="GO:0016757">
    <property type="term" value="F:glycosyltransferase activity"/>
    <property type="evidence" value="ECO:0007669"/>
    <property type="project" value="UniProtKB-KW"/>
</dbReference>
<reference evidence="4" key="2">
    <citation type="submission" date="2011-10" db="EMBL/GenBank/DDBJ databases">
        <title>The Genome Sequence of Granulicatella elegans ATCC 700633.</title>
        <authorList>
            <consortium name="The Broad Institute Genome Sequencing Platform"/>
            <consortium name="The Broad Institute Genome Sequencing Center for Infectious Disease"/>
            <person name="Earl A."/>
            <person name="Ward D."/>
            <person name="Feldgarden M."/>
            <person name="Gevers D."/>
            <person name="Sibley C.D."/>
            <person name="Field T.R."/>
            <person name="Grinwis M."/>
            <person name="Eshaghurshan C.S."/>
            <person name="Surette M.G."/>
            <person name="Young S.K."/>
            <person name="Zeng Q."/>
            <person name="Gargeya S."/>
            <person name="Fitzgerald M."/>
            <person name="Haas B."/>
            <person name="Abouelleil A."/>
            <person name="Alvarado L."/>
            <person name="Arachchi H.M."/>
            <person name="Berlin A."/>
            <person name="Brown A."/>
            <person name="Chapman S.B."/>
            <person name="Chen Z."/>
            <person name="Dunbar C."/>
            <person name="Freedman E."/>
            <person name="Gearin G."/>
            <person name="Goldberg J."/>
            <person name="Griggs A."/>
            <person name="Gujja S."/>
            <person name="Heiman D."/>
            <person name="Howarth C."/>
            <person name="Larson L."/>
            <person name="Lui A."/>
            <person name="MacDonald P.J.P."/>
            <person name="Montmayeur A."/>
            <person name="Murphy C."/>
            <person name="Neiman D."/>
            <person name="Pearson M."/>
            <person name="Priest M."/>
            <person name="Roberts A."/>
            <person name="Saif S."/>
            <person name="Shea T."/>
            <person name="Shenoy N."/>
            <person name="Sisk P."/>
            <person name="Stolte C."/>
            <person name="Sykes S."/>
            <person name="Wortman J."/>
            <person name="Nusbaum C."/>
            <person name="Birren B."/>
        </authorList>
    </citation>
    <scope>NUCLEOTIDE SEQUENCE [LARGE SCALE GENOMIC DNA]</scope>
    <source>
        <strain evidence="4">ATCC 700633</strain>
    </source>
</reference>
<sequence length="326" mass="38074">MISVIIPVYNVENYLEECLKSIQNQTYTNIEVLLINDGSTDNSKHICEHYCQEDSRFHLISQENQGQSVARNVGVSASTGEYIAFVDSDDVIKANYLEELMKYMTADVDIVESKFTVHKKDFFTDDFEKRTILFEGNSIEAVRAVPRHILSVNPVTKLYRKSIVESVPYLEGVIFEDIYSGVGMLKYIRKIVKIDYVGYYYRQHQSSTMHRTFTEKNLDIFLVCDKLIELYSDSEELLPYIGSFLVHVATMHYQDYIEKGNPYAEFYNQKLTEYVTLTKKNPELARASRLIKLYNFCPKYYNSIVFPIYYAIWKFKNGIKEVKVDE</sequence>
<reference evidence="4" key="1">
    <citation type="submission" date="2009-09" db="EMBL/GenBank/DDBJ databases">
        <authorList>
            <consortium name="The Broad Institute Genome Sequencing Platform"/>
            <person name="Ward D."/>
            <person name="Feldgarden M."/>
            <person name="Earl A."/>
            <person name="Young S.K."/>
            <person name="Zeng Q."/>
            <person name="Koehrsen M."/>
            <person name="Alvarado L."/>
            <person name="Berlin A."/>
            <person name="Bochicchio J."/>
            <person name="Borenstein D."/>
            <person name="Chapman S.B."/>
            <person name="Chen Z."/>
            <person name="Engels R."/>
            <person name="Freedman E."/>
            <person name="Gellesch M."/>
            <person name="Goldberg J."/>
            <person name="Griggs A."/>
            <person name="Gujja S."/>
            <person name="Heilman E."/>
            <person name="Heiman D."/>
            <person name="Hepburn T."/>
            <person name="Howarth C."/>
            <person name="Jen D."/>
            <person name="Larson L."/>
            <person name="Lewis B."/>
            <person name="Mehta T."/>
            <person name="Park D."/>
            <person name="Pearson M."/>
            <person name="Roberts A."/>
            <person name="Saif S."/>
            <person name="Shea T."/>
            <person name="Shenoy N."/>
            <person name="Sisk P."/>
            <person name="Stolte C."/>
            <person name="Sykes S."/>
            <person name="Thomson T."/>
            <person name="Walk T."/>
            <person name="White J."/>
            <person name="Yandava C."/>
            <person name="Sibley C.D."/>
            <person name="Field T.R."/>
            <person name="Grinwis M."/>
            <person name="Eshaghurshan C.S."/>
            <person name="Surette M.G."/>
            <person name="Haas B."/>
            <person name="Nusbaum C."/>
            <person name="Birren B."/>
        </authorList>
    </citation>
    <scope>NUCLEOTIDE SEQUENCE [LARGE SCALE GENOMIC DNA]</scope>
    <source>
        <strain evidence="4">ATCC 700633</strain>
    </source>
</reference>
<dbReference type="Pfam" id="PF00535">
    <property type="entry name" value="Glycos_transf_2"/>
    <property type="match status" value="1"/>
</dbReference>
<proteinExistence type="predicted"/>
<dbReference type="RefSeq" id="WP_006702849.1">
    <property type="nucleotide sequence ID" value="NZ_KI391971.1"/>
</dbReference>
<evidence type="ECO:0000256" key="2">
    <source>
        <dbReference type="ARBA" id="ARBA00022679"/>
    </source>
</evidence>
<dbReference type="PANTHER" id="PTHR22916:SF51">
    <property type="entry name" value="GLYCOSYLTRANSFERASE EPSH-RELATED"/>
    <property type="match status" value="1"/>
</dbReference>
<protein>
    <recommendedName>
        <fullName evidence="3">Glycosyltransferase 2-like domain-containing protein</fullName>
    </recommendedName>
</protein>
<dbReference type="HOGENOM" id="CLU_025996_25_0_9"/>
<accession>D0BKU0</accession>
<dbReference type="STRING" id="626369.HMPREF0446_00575"/>
<feature type="domain" description="Glycosyltransferase 2-like" evidence="3">
    <location>
        <begin position="3"/>
        <end position="165"/>
    </location>
</feature>